<comment type="caution">
    <text evidence="2">The sequence shown here is derived from an EMBL/GenBank/DDBJ whole genome shotgun (WGS) entry which is preliminary data.</text>
</comment>
<keyword evidence="1" id="KW-0472">Membrane</keyword>
<sequence>MKIQEAKRIMTLIREGKETWPVKLSHMEILRGPYSRRTIIPLVDRMGLPTVKIQGVLVVCVTLVLFSFFNLVEAAGVWISNVKYQVDSIVIPFKDTQDITNVRLLCTANITKYVPNVHGTYND</sequence>
<organism evidence="2 3">
    <name type="scientific">Phytophthora cactorum</name>
    <dbReference type="NCBI Taxonomy" id="29920"/>
    <lineage>
        <taxon>Eukaryota</taxon>
        <taxon>Sar</taxon>
        <taxon>Stramenopiles</taxon>
        <taxon>Oomycota</taxon>
        <taxon>Peronosporomycetes</taxon>
        <taxon>Peronosporales</taxon>
        <taxon>Peronosporaceae</taxon>
        <taxon>Phytophthora</taxon>
    </lineage>
</organism>
<keyword evidence="1" id="KW-1133">Transmembrane helix</keyword>
<name>A0A8T1UB27_9STRA</name>
<accession>A0A8T1UB27</accession>
<feature type="transmembrane region" description="Helical" evidence="1">
    <location>
        <begin position="55"/>
        <end position="79"/>
    </location>
</feature>
<evidence type="ECO:0000313" key="3">
    <source>
        <dbReference type="Proteomes" id="UP000688947"/>
    </source>
</evidence>
<gene>
    <name evidence="2" type="ORF">JG687_00010055</name>
</gene>
<dbReference type="AlphaFoldDB" id="A0A8T1UB27"/>
<keyword evidence="1" id="KW-0812">Transmembrane</keyword>
<proteinExistence type="predicted"/>
<reference evidence="2" key="1">
    <citation type="submission" date="2021-01" db="EMBL/GenBank/DDBJ databases">
        <title>Phytophthora aleatoria, a newly-described species from Pinus radiata is distinct from Phytophthora cactorum isolates based on comparative genomics.</title>
        <authorList>
            <person name="Mcdougal R."/>
            <person name="Panda P."/>
            <person name="Williams N."/>
            <person name="Studholme D.J."/>
        </authorList>
    </citation>
    <scope>NUCLEOTIDE SEQUENCE</scope>
    <source>
        <strain evidence="2">NZFS 3830</strain>
    </source>
</reference>
<dbReference type="EMBL" id="JAENGZ010000551">
    <property type="protein sequence ID" value="KAG6957331.1"/>
    <property type="molecule type" value="Genomic_DNA"/>
</dbReference>
<evidence type="ECO:0000313" key="2">
    <source>
        <dbReference type="EMBL" id="KAG6957331.1"/>
    </source>
</evidence>
<protein>
    <submittedName>
        <fullName evidence="2">Uncharacterized protein</fullName>
    </submittedName>
</protein>
<evidence type="ECO:0000256" key="1">
    <source>
        <dbReference type="SAM" id="Phobius"/>
    </source>
</evidence>
<dbReference type="Proteomes" id="UP000688947">
    <property type="component" value="Unassembled WGS sequence"/>
</dbReference>
<dbReference type="OrthoDB" id="120585at2759"/>